<evidence type="ECO:0000313" key="1">
    <source>
        <dbReference type="EMBL" id="KAK7814308.1"/>
    </source>
</evidence>
<accession>A0AAW0IIM8</accession>
<dbReference type="AlphaFoldDB" id="A0AAW0IIM8"/>
<dbReference type="Proteomes" id="UP000237347">
    <property type="component" value="Unassembled WGS sequence"/>
</dbReference>
<evidence type="ECO:0000313" key="2">
    <source>
        <dbReference type="Proteomes" id="UP000237347"/>
    </source>
</evidence>
<proteinExistence type="predicted"/>
<sequence>MPLVQKRSHLHFYLHDTLTGKAQLLASKNTKGPSSQISLLDEPKGFMAWLPKWE</sequence>
<reference evidence="1 2" key="1">
    <citation type="journal article" date="2018" name="Sci. Data">
        <title>The draft genome sequence of cork oak.</title>
        <authorList>
            <person name="Ramos A.M."/>
            <person name="Usie A."/>
            <person name="Barbosa P."/>
            <person name="Barros P.M."/>
            <person name="Capote T."/>
            <person name="Chaves I."/>
            <person name="Simoes F."/>
            <person name="Abreu I."/>
            <person name="Carrasquinho I."/>
            <person name="Faro C."/>
            <person name="Guimaraes J.B."/>
            <person name="Mendonca D."/>
            <person name="Nobrega F."/>
            <person name="Rodrigues L."/>
            <person name="Saibo N.J.M."/>
            <person name="Varela M.C."/>
            <person name="Egas C."/>
            <person name="Matos J."/>
            <person name="Miguel C.M."/>
            <person name="Oliveira M.M."/>
            <person name="Ricardo C.P."/>
            <person name="Goncalves S."/>
        </authorList>
    </citation>
    <scope>NUCLEOTIDE SEQUENCE [LARGE SCALE GENOMIC DNA]</scope>
    <source>
        <strain evidence="2">cv. HL8</strain>
    </source>
</reference>
<dbReference type="EMBL" id="PKMF04001115">
    <property type="protein sequence ID" value="KAK7814308.1"/>
    <property type="molecule type" value="Genomic_DNA"/>
</dbReference>
<protein>
    <submittedName>
        <fullName evidence="1">Uncharacterized protein</fullName>
    </submittedName>
</protein>
<gene>
    <name evidence="1" type="ORF">CFP56_003327</name>
</gene>
<organism evidence="1 2">
    <name type="scientific">Quercus suber</name>
    <name type="common">Cork oak</name>
    <dbReference type="NCBI Taxonomy" id="58331"/>
    <lineage>
        <taxon>Eukaryota</taxon>
        <taxon>Viridiplantae</taxon>
        <taxon>Streptophyta</taxon>
        <taxon>Embryophyta</taxon>
        <taxon>Tracheophyta</taxon>
        <taxon>Spermatophyta</taxon>
        <taxon>Magnoliopsida</taxon>
        <taxon>eudicotyledons</taxon>
        <taxon>Gunneridae</taxon>
        <taxon>Pentapetalae</taxon>
        <taxon>rosids</taxon>
        <taxon>fabids</taxon>
        <taxon>Fagales</taxon>
        <taxon>Fagaceae</taxon>
        <taxon>Quercus</taxon>
    </lineage>
</organism>
<name>A0AAW0IIM8_QUESU</name>
<keyword evidence="2" id="KW-1185">Reference proteome</keyword>
<comment type="caution">
    <text evidence="1">The sequence shown here is derived from an EMBL/GenBank/DDBJ whole genome shotgun (WGS) entry which is preliminary data.</text>
</comment>